<dbReference type="Gene3D" id="2.10.25.10">
    <property type="entry name" value="Laminin"/>
    <property type="match status" value="4"/>
</dbReference>
<feature type="disulfide bond" evidence="13">
    <location>
        <begin position="952"/>
        <end position="967"/>
    </location>
</feature>
<keyword evidence="6 16" id="KW-0732">Signal</keyword>
<feature type="signal peptide" evidence="16">
    <location>
        <begin position="1"/>
        <end position="15"/>
    </location>
</feature>
<evidence type="ECO:0000256" key="10">
    <source>
        <dbReference type="ARBA" id="ARBA00023157"/>
    </source>
</evidence>
<evidence type="ECO:0000256" key="9">
    <source>
        <dbReference type="ARBA" id="ARBA00023136"/>
    </source>
</evidence>
<reference evidence="18" key="2">
    <citation type="submission" date="2022-10" db="EMBL/GenBank/DDBJ databases">
        <authorList>
            <consortium name="ENA_rothamsted_submissions"/>
            <consortium name="culmorum"/>
            <person name="King R."/>
        </authorList>
    </citation>
    <scope>NUCLEOTIDE SEQUENCE</scope>
</reference>
<dbReference type="InterPro" id="IPR000742">
    <property type="entry name" value="EGF"/>
</dbReference>
<evidence type="ECO:0000256" key="2">
    <source>
        <dbReference type="ARBA" id="ARBA00009939"/>
    </source>
</evidence>
<dbReference type="InterPro" id="IPR036055">
    <property type="entry name" value="LDL_receptor-like_sf"/>
</dbReference>
<feature type="disulfide bond" evidence="13">
    <location>
        <begin position="980"/>
        <end position="998"/>
    </location>
</feature>
<dbReference type="CDD" id="cd00054">
    <property type="entry name" value="EGF_CA"/>
    <property type="match status" value="2"/>
</dbReference>
<evidence type="ECO:0000256" key="14">
    <source>
        <dbReference type="PROSITE-ProRule" id="PRU00461"/>
    </source>
</evidence>
<dbReference type="InterPro" id="IPR011042">
    <property type="entry name" value="6-blade_b-propeller_TolB-like"/>
</dbReference>
<dbReference type="FunFam" id="2.10.25.10:FF:000009">
    <property type="entry name" value="Low-density lipoprotein receptor isoform 1"/>
    <property type="match status" value="2"/>
</dbReference>
<keyword evidence="12" id="KW-0325">Glycoprotein</keyword>
<feature type="disulfide bond" evidence="13">
    <location>
        <begin position="159"/>
        <end position="177"/>
    </location>
</feature>
<feature type="disulfide bond" evidence="13">
    <location>
        <begin position="73"/>
        <end position="91"/>
    </location>
</feature>
<dbReference type="Pfam" id="PF12662">
    <property type="entry name" value="cEGF"/>
    <property type="match status" value="1"/>
</dbReference>
<comment type="subcellular location">
    <subcellularLocation>
        <location evidence="1">Membrane</location>
        <topology evidence="1">Single-pass type I membrane protein</topology>
    </subcellularLocation>
</comment>
<sequence>MYYLILLGTVVSSSAFLESFFMENNCSSSQFACRNGKCVDPKLRCDDINNCGDGTDEMDCELFLCKEPRFFRCKNHRCVSKSFVCDGENDCEDFSDEVDCENFKMSDHVESHCEKGHWQCADKLCIPDDWVCNGEDDCLDGSDELIGCTSKIECDGFKCKNGHCIPNEWQCDGNNDCHDGSDEEHCENHVPIEKCSMDNRKFLCSNNKTCIDLHLVCDGHPQCPDRSDEGPLCNTTFDCTKHGCSHECIHLPTGPKCLCPSGYNTIDDKHCHDINECEQFGICDQKCRNTPGSYECYCDHKYFLKEDRRTCKAMGGEALMIFSSKTEIRAFTLDSELYFPVAKNLKQVVGVDYDGHHVYWTDIFSEHESIVRSLEDGSEREILITAGMGLPEDLSVDWLTGNIYFTDAEKKHIGVCTSDGAHCTVLVNKDINKPRGIALNVESGEMYWTDWGSPAKICNSLMDGSNDKVFVSNDIHWPNGLALDKPNQRLYWTDAKKMTLESIHLDGTDRRIVLQDVVKHPYAISVFEDRLYWSDWATHSIQTCNKFTGKNHRTLVKDNKEFIYGISIFHSALHKRVENPCALSFCSDICLLKGDGYRCACPENKILGADQHICRDIVAKQMLIAGTKNTLVHIEHQFLGKHDVTSLPTVARDIGCLAFDTVNNTLLISDLASKNIISLNLDTGASDILDIAGLGRITAMDYDSRGNNLYICDEDRSTLEVINLNSMSRKILLHDMDGETPEAIALVPEEGVMFVSLNKKGDRSSHIDRFYMDGTGRTHGMESNLVGPISLYYDHDLHRVFFADAGTGLIESTSVEGDDRHQFRKLQTYPVSIATLNNDIFWVNANSKRLYWGEKKAESNFNKKITLDLTEDPEKLHLVSISARKQSVSSCRLNNNGCSHLCLLSHKVTVCACPAGWELSKDNRTCAKRVHCDGTEFLCHKSNTCILKSLRCNGHKDCTFGEDEADCVEANKCSSGFFQCDDGECIREDLLCNHHYDCKDKSDEHNCSVKWNEAHCPPSHFRCANGNCIPDRFLCDGANDCTDNSDETNCDAVYCSDTQFRCDSGTCIPKSWECDHEYDCTDLSDEHSMCSSVTCPTTLHTCANGRCIDPHLLCDGADDCGDNSDERSCLTDPYPCGSGRFACPSNTSVCLPLSAKCNGTAECPRKEDEQGCSECGEEEFGCTNGKCLPVQWRCDGLDDCGDGSDERAEECSRGNGTAGGVGPTYASCEDGFRCKTGDCIDLKLVCNGNHDCYDGSDEDGMCSVSCEGKKNPCSQVCLKTPAGPSCACAPGYKMMGNGFSCMDINECQSSPPVCSQLCHNQNGGYSCDCYNDFMLRSDKKSCKAEGLPMSLIFITGGQIRELTQKSNIMSIVFASPVPKITGLDVLLDPKSVYFSIEATSTIHRVDKDTQTRHYIKNVGQPQALAVDWSTRNVYYYNAEVNEKSIRVCSFEEKCAKLIDIDIHRQVSALAVDSVNKVMFYSVNSWWVFNAPSYVIYRCNLDGSGRTQLVQTTAGYVTDITFDYNKKNLYFMDQHLGQINSMTYEGKTKTPIFSNITRSTGLKFFENHLYYTSNGGMIAKCRLYDSFGCESFRLHPYPVELFTIVQKTVQPPLDNLCERNTCSYMCVPGETSYRCLCPNGTLVARNEVCVVNEHSSENDDTKYKVHSVSMKTDDSKKNSSGAIAAAILVPLFLLFIAGACLYNIKKKNNGGLSVSMRFYNPIYGKQVDDEHPILQPGQHEYSNPVHFGKEDAQLNVSDFSKKSLDV</sequence>
<dbReference type="SUPFAM" id="SSF57196">
    <property type="entry name" value="EGF/Laminin"/>
    <property type="match status" value="3"/>
</dbReference>
<evidence type="ECO:0000256" key="15">
    <source>
        <dbReference type="SAM" id="Phobius"/>
    </source>
</evidence>
<dbReference type="SMART" id="SM00181">
    <property type="entry name" value="EGF"/>
    <property type="match status" value="10"/>
</dbReference>
<feature type="disulfide bond" evidence="13">
    <location>
        <begin position="1182"/>
        <end position="1200"/>
    </location>
</feature>
<dbReference type="InterPro" id="IPR023415">
    <property type="entry name" value="LDLR_class-A_CS"/>
</dbReference>
<dbReference type="Gene3D" id="2.120.10.30">
    <property type="entry name" value="TolB, C-terminal domain"/>
    <property type="match status" value="3"/>
</dbReference>
<feature type="disulfide bond" evidence="13">
    <location>
        <begin position="1175"/>
        <end position="1187"/>
    </location>
</feature>
<dbReference type="Pfam" id="PF00057">
    <property type="entry name" value="Ldl_recept_a"/>
    <property type="match status" value="13"/>
</dbReference>
<dbReference type="FunFam" id="2.120.10.30:FF:000241">
    <property type="entry name" value="Low-density lipoprotein receptor-related protein 6"/>
    <property type="match status" value="1"/>
</dbReference>
<dbReference type="SMART" id="SM00192">
    <property type="entry name" value="LDLa"/>
    <property type="match status" value="13"/>
</dbReference>
<keyword evidence="3" id="KW-0245">EGF-like domain</keyword>
<dbReference type="InterPro" id="IPR051221">
    <property type="entry name" value="LDLR-related"/>
</dbReference>
<feature type="disulfide bond" evidence="13">
    <location>
        <begin position="1114"/>
        <end position="1129"/>
    </location>
</feature>
<evidence type="ECO:0000256" key="4">
    <source>
        <dbReference type="ARBA" id="ARBA00022583"/>
    </source>
</evidence>
<dbReference type="PRINTS" id="PR00261">
    <property type="entry name" value="LDLRECEPTOR"/>
</dbReference>
<dbReference type="Pfam" id="PF00058">
    <property type="entry name" value="Ldl_recept_b"/>
    <property type="match status" value="3"/>
</dbReference>
<feature type="disulfide bond" evidence="13">
    <location>
        <begin position="26"/>
        <end position="38"/>
    </location>
</feature>
<dbReference type="PROSITE" id="PS01209">
    <property type="entry name" value="LDLRA_1"/>
    <property type="match status" value="9"/>
</dbReference>
<evidence type="ECO:0000256" key="7">
    <source>
        <dbReference type="ARBA" id="ARBA00022737"/>
    </source>
</evidence>
<feature type="disulfide bond" evidence="13">
    <location>
        <begin position="1234"/>
        <end position="1252"/>
    </location>
</feature>
<reference evidence="18" key="1">
    <citation type="submission" date="2022-01" db="EMBL/GenBank/DDBJ databases">
        <authorList>
            <person name="King R."/>
        </authorList>
    </citation>
    <scope>NUCLEOTIDE SEQUENCE</scope>
</reference>
<feature type="disulfide bond" evidence="13">
    <location>
        <begin position="1062"/>
        <end position="1080"/>
    </location>
</feature>
<feature type="disulfide bond" evidence="13">
    <location>
        <begin position="120"/>
        <end position="138"/>
    </location>
</feature>
<dbReference type="PANTHER" id="PTHR22722">
    <property type="entry name" value="LOW-DENSITY LIPOPROTEIN RECEPTOR-RELATED PROTEIN 2-RELATED"/>
    <property type="match status" value="1"/>
</dbReference>
<dbReference type="FunFam" id="4.10.400.10:FF:000065">
    <property type="entry name" value="Transmembrane protease serine 7"/>
    <property type="match status" value="2"/>
</dbReference>
<keyword evidence="7" id="KW-0677">Repeat</keyword>
<dbReference type="GO" id="GO:0005886">
    <property type="term" value="C:plasma membrane"/>
    <property type="evidence" value="ECO:0007669"/>
    <property type="project" value="TreeGrafter"/>
</dbReference>
<feature type="repeat" description="LDL-receptor class B" evidence="14">
    <location>
        <begin position="401"/>
        <end position="443"/>
    </location>
</feature>
<dbReference type="InterPro" id="IPR026823">
    <property type="entry name" value="cEGF"/>
</dbReference>
<evidence type="ECO:0000256" key="3">
    <source>
        <dbReference type="ARBA" id="ARBA00022536"/>
    </source>
</evidence>
<feature type="chain" id="PRO_5040395964" description="EGF-like domain-containing protein" evidence="16">
    <location>
        <begin position="16"/>
        <end position="1765"/>
    </location>
</feature>
<dbReference type="PROSITE" id="PS50068">
    <property type="entry name" value="LDLRA_2"/>
    <property type="match status" value="13"/>
</dbReference>
<feature type="repeat" description="LDL-receptor class B" evidence="14">
    <location>
        <begin position="488"/>
        <end position="530"/>
    </location>
</feature>
<dbReference type="Pfam" id="PF07645">
    <property type="entry name" value="EGF_CA"/>
    <property type="match status" value="1"/>
</dbReference>
<dbReference type="OrthoDB" id="8831087at2759"/>
<feature type="disulfide bond" evidence="13">
    <location>
        <begin position="45"/>
        <end position="60"/>
    </location>
</feature>
<dbReference type="SMART" id="SM00135">
    <property type="entry name" value="LY"/>
    <property type="match status" value="11"/>
</dbReference>
<feature type="disulfide bond" evidence="13">
    <location>
        <begin position="973"/>
        <end position="985"/>
    </location>
</feature>
<feature type="repeat" description="LDL-receptor class B" evidence="14">
    <location>
        <begin position="356"/>
        <end position="400"/>
    </location>
</feature>
<feature type="disulfide bond" evidence="13">
    <location>
        <begin position="33"/>
        <end position="51"/>
    </location>
</feature>
<evidence type="ECO:0000313" key="18">
    <source>
        <dbReference type="EMBL" id="CAG9813253.1"/>
    </source>
</evidence>
<dbReference type="GO" id="GO:0005509">
    <property type="term" value="F:calcium ion binding"/>
    <property type="evidence" value="ECO:0007669"/>
    <property type="project" value="InterPro"/>
</dbReference>
<evidence type="ECO:0000256" key="13">
    <source>
        <dbReference type="PROSITE-ProRule" id="PRU00124"/>
    </source>
</evidence>
<protein>
    <recommendedName>
        <fullName evidence="17">EGF-like domain-containing protein</fullName>
    </recommendedName>
</protein>
<dbReference type="Pfam" id="PF14670">
    <property type="entry name" value="FXa_inhibition"/>
    <property type="match status" value="1"/>
</dbReference>
<evidence type="ECO:0000259" key="17">
    <source>
        <dbReference type="PROSITE" id="PS01186"/>
    </source>
</evidence>
<keyword evidence="8 15" id="KW-1133">Transmembrane helix</keyword>
<dbReference type="PROSITE" id="PS01186">
    <property type="entry name" value="EGF_2"/>
    <property type="match status" value="1"/>
</dbReference>
<evidence type="ECO:0000256" key="12">
    <source>
        <dbReference type="ARBA" id="ARBA00023180"/>
    </source>
</evidence>
<dbReference type="SMART" id="SM00179">
    <property type="entry name" value="EGF_CA"/>
    <property type="match status" value="4"/>
</dbReference>
<dbReference type="SUPFAM" id="SSF57184">
    <property type="entry name" value="Growth factor receptor domain"/>
    <property type="match status" value="1"/>
</dbReference>
<dbReference type="PROSITE" id="PS01187">
    <property type="entry name" value="EGF_CA"/>
    <property type="match status" value="2"/>
</dbReference>
<dbReference type="InterPro" id="IPR018097">
    <property type="entry name" value="EGF_Ca-bd_CS"/>
</dbReference>
<dbReference type="FunFam" id="4.10.400.10:FF:000002">
    <property type="entry name" value="Low-density lipoprotein receptor-related protein 1"/>
    <property type="match status" value="2"/>
</dbReference>
<keyword evidence="9 15" id="KW-0472">Membrane</keyword>
<keyword evidence="4" id="KW-0254">Endocytosis</keyword>
<proteinExistence type="inferred from homology"/>
<dbReference type="SUPFAM" id="SSF57424">
    <property type="entry name" value="LDL receptor-like module"/>
    <property type="match status" value="13"/>
</dbReference>
<keyword evidence="5 15" id="KW-0812">Transmembrane</keyword>
<keyword evidence="10 13" id="KW-1015">Disulfide bond</keyword>
<feature type="transmembrane region" description="Helical" evidence="15">
    <location>
        <begin position="1681"/>
        <end position="1703"/>
    </location>
</feature>
<dbReference type="InterPro" id="IPR009030">
    <property type="entry name" value="Growth_fac_rcpt_cys_sf"/>
</dbReference>
<feature type="disulfide bond" evidence="13">
    <location>
        <begin position="1102"/>
        <end position="1120"/>
    </location>
</feature>
<comment type="similarity">
    <text evidence="2">Belongs to the LDLR family.</text>
</comment>
<dbReference type="SUPFAM" id="SSF63825">
    <property type="entry name" value="YWTD domain"/>
    <property type="match status" value="3"/>
</dbReference>
<dbReference type="Gene3D" id="4.10.400.10">
    <property type="entry name" value="Low-density Lipoprotein Receptor"/>
    <property type="match status" value="13"/>
</dbReference>
<dbReference type="InterPro" id="IPR002172">
    <property type="entry name" value="LDrepeatLR_classA_rpt"/>
</dbReference>
<gene>
    <name evidence="18" type="ORF">PHAECO_LOCUS614</name>
</gene>
<name>A0A9N9SB83_PHACE</name>
<evidence type="ECO:0000256" key="16">
    <source>
        <dbReference type="SAM" id="SignalP"/>
    </source>
</evidence>
<feature type="disulfide bond" evidence="13">
    <location>
        <begin position="1157"/>
        <end position="1172"/>
    </location>
</feature>
<evidence type="ECO:0000313" key="19">
    <source>
        <dbReference type="Proteomes" id="UP001153737"/>
    </source>
</evidence>
<dbReference type="InterPro" id="IPR000033">
    <property type="entry name" value="LDLR_classB_rpt"/>
</dbReference>
<evidence type="ECO:0000256" key="1">
    <source>
        <dbReference type="ARBA" id="ARBA00004479"/>
    </source>
</evidence>
<dbReference type="PROSITE" id="PS51120">
    <property type="entry name" value="LDLRB"/>
    <property type="match status" value="4"/>
</dbReference>
<feature type="disulfide bond" evidence="13">
    <location>
        <begin position="1035"/>
        <end position="1050"/>
    </location>
</feature>
<feature type="repeat" description="LDL-receptor class B" evidence="14">
    <location>
        <begin position="444"/>
        <end position="487"/>
    </location>
</feature>
<feature type="disulfide bond" evidence="13">
    <location>
        <begin position="113"/>
        <end position="125"/>
    </location>
</feature>
<dbReference type="InterPro" id="IPR001881">
    <property type="entry name" value="EGF-like_Ca-bd_dom"/>
</dbReference>
<evidence type="ECO:0000256" key="8">
    <source>
        <dbReference type="ARBA" id="ARBA00022989"/>
    </source>
</evidence>
<feature type="disulfide bond" evidence="13">
    <location>
        <begin position="85"/>
        <end position="100"/>
    </location>
</feature>
<organism evidence="18 19">
    <name type="scientific">Phaedon cochleariae</name>
    <name type="common">Mustard beetle</name>
    <dbReference type="NCBI Taxonomy" id="80249"/>
    <lineage>
        <taxon>Eukaryota</taxon>
        <taxon>Metazoa</taxon>
        <taxon>Ecdysozoa</taxon>
        <taxon>Arthropoda</taxon>
        <taxon>Hexapoda</taxon>
        <taxon>Insecta</taxon>
        <taxon>Pterygota</taxon>
        <taxon>Neoptera</taxon>
        <taxon>Endopterygota</taxon>
        <taxon>Coleoptera</taxon>
        <taxon>Polyphaga</taxon>
        <taxon>Cucujiformia</taxon>
        <taxon>Chrysomeloidea</taxon>
        <taxon>Chrysomelidae</taxon>
        <taxon>Chrysomelinae</taxon>
        <taxon>Chrysomelini</taxon>
        <taxon>Phaedon</taxon>
    </lineage>
</organism>
<dbReference type="CDD" id="cd00112">
    <property type="entry name" value="LDLa"/>
    <property type="match status" value="12"/>
</dbReference>
<comment type="caution">
    <text evidence="13">Lacks conserved residue(s) required for the propagation of feature annotation.</text>
</comment>
<dbReference type="PANTHER" id="PTHR22722:SF14">
    <property type="entry name" value="MEGALIN, ISOFORM A"/>
    <property type="match status" value="1"/>
</dbReference>
<keyword evidence="19" id="KW-1185">Reference proteome</keyword>
<feature type="disulfide bond" evidence="13">
    <location>
        <begin position="1023"/>
        <end position="1041"/>
    </location>
</feature>
<evidence type="ECO:0000256" key="5">
    <source>
        <dbReference type="ARBA" id="ARBA00022692"/>
    </source>
</evidence>
<dbReference type="FunFam" id="4.10.400.10:FF:000024">
    <property type="entry name" value="Low-density lipoprotein RecePtor related"/>
    <property type="match status" value="1"/>
</dbReference>
<feature type="domain" description="EGF-like" evidence="17">
    <location>
        <begin position="257"/>
        <end position="271"/>
    </location>
</feature>
<dbReference type="Proteomes" id="UP001153737">
    <property type="component" value="Chromosome 1"/>
</dbReference>
<dbReference type="GO" id="GO:0006897">
    <property type="term" value="P:endocytosis"/>
    <property type="evidence" value="ECO:0007669"/>
    <property type="project" value="UniProtKB-KW"/>
</dbReference>
<accession>A0A9N9SB83</accession>
<feature type="disulfide bond" evidence="13">
    <location>
        <begin position="1095"/>
        <end position="1107"/>
    </location>
</feature>
<keyword evidence="11" id="KW-0675">Receptor</keyword>
<feature type="disulfide bond" evidence="13">
    <location>
        <begin position="1055"/>
        <end position="1067"/>
    </location>
</feature>
<dbReference type="EMBL" id="OU896707">
    <property type="protein sequence ID" value="CAG9813253.1"/>
    <property type="molecule type" value="Genomic_DNA"/>
</dbReference>
<evidence type="ECO:0000256" key="6">
    <source>
        <dbReference type="ARBA" id="ARBA00022729"/>
    </source>
</evidence>
<feature type="disulfide bond" evidence="13">
    <location>
        <begin position="992"/>
        <end position="1007"/>
    </location>
</feature>
<dbReference type="GO" id="GO:0043235">
    <property type="term" value="C:receptor complex"/>
    <property type="evidence" value="ECO:0007669"/>
    <property type="project" value="TreeGrafter"/>
</dbReference>
<evidence type="ECO:0000256" key="11">
    <source>
        <dbReference type="ARBA" id="ARBA00023170"/>
    </source>
</evidence>
<dbReference type="InterPro" id="IPR049883">
    <property type="entry name" value="NOTCH1_EGF-like"/>
</dbReference>
<feature type="disulfide bond" evidence="13">
    <location>
        <begin position="171"/>
        <end position="186"/>
    </location>
</feature>
<feature type="disulfide bond" evidence="13">
    <location>
        <begin position="1016"/>
        <end position="1028"/>
    </location>
</feature>